<dbReference type="AlphaFoldDB" id="A0A0B6YTE2"/>
<evidence type="ECO:0000313" key="1">
    <source>
        <dbReference type="EMBL" id="CEK59514.1"/>
    </source>
</evidence>
<accession>A0A0B6YTE2</accession>
<protein>
    <submittedName>
        <fullName evidence="1">Uncharacterized protein</fullName>
    </submittedName>
</protein>
<dbReference type="EMBL" id="HACG01012649">
    <property type="protein sequence ID" value="CEK59514.1"/>
    <property type="molecule type" value="Transcribed_RNA"/>
</dbReference>
<sequence length="60" mass="7206">MPYLIQNEYHIFIFDQLIIEISQRNNENRDIKINTRERLSGETELIGFGNYKINQKYLTG</sequence>
<reference evidence="1" key="1">
    <citation type="submission" date="2014-12" db="EMBL/GenBank/DDBJ databases">
        <title>Insight into the proteome of Arion vulgaris.</title>
        <authorList>
            <person name="Aradska J."/>
            <person name="Bulat T."/>
            <person name="Smidak R."/>
            <person name="Sarate P."/>
            <person name="Gangsoo J."/>
            <person name="Sialana F."/>
            <person name="Bilban M."/>
            <person name="Lubec G."/>
        </authorList>
    </citation>
    <scope>NUCLEOTIDE SEQUENCE</scope>
    <source>
        <tissue evidence="1">Skin</tissue>
    </source>
</reference>
<organism evidence="1">
    <name type="scientific">Arion vulgaris</name>
    <dbReference type="NCBI Taxonomy" id="1028688"/>
    <lineage>
        <taxon>Eukaryota</taxon>
        <taxon>Metazoa</taxon>
        <taxon>Spiralia</taxon>
        <taxon>Lophotrochozoa</taxon>
        <taxon>Mollusca</taxon>
        <taxon>Gastropoda</taxon>
        <taxon>Heterobranchia</taxon>
        <taxon>Euthyneura</taxon>
        <taxon>Panpulmonata</taxon>
        <taxon>Eupulmonata</taxon>
        <taxon>Stylommatophora</taxon>
        <taxon>Helicina</taxon>
        <taxon>Arionoidea</taxon>
        <taxon>Arionidae</taxon>
        <taxon>Arion</taxon>
    </lineage>
</organism>
<proteinExistence type="predicted"/>
<gene>
    <name evidence="1" type="primary">ORF36574</name>
</gene>
<name>A0A0B6YTE2_9EUPU</name>